<protein>
    <recommendedName>
        <fullName evidence="3">DUF674 domain-containing protein</fullName>
    </recommendedName>
</protein>
<dbReference type="AlphaFoldDB" id="A0ABD3U7U2"/>
<gene>
    <name evidence="1" type="ORF">ACJIZ3_002530</name>
</gene>
<accession>A0ABD3U7U2</accession>
<comment type="caution">
    <text evidence="1">The sequence shown here is derived from an EMBL/GenBank/DDBJ whole genome shotgun (WGS) entry which is preliminary data.</text>
</comment>
<dbReference type="EMBL" id="JBJXBP010000002">
    <property type="protein sequence ID" value="KAL3845127.1"/>
    <property type="molecule type" value="Genomic_DNA"/>
</dbReference>
<keyword evidence="2" id="KW-1185">Reference proteome</keyword>
<evidence type="ECO:0008006" key="3">
    <source>
        <dbReference type="Google" id="ProtNLM"/>
    </source>
</evidence>
<dbReference type="Proteomes" id="UP001634393">
    <property type="component" value="Unassembled WGS sequence"/>
</dbReference>
<name>A0ABD3U7U2_9LAMI</name>
<evidence type="ECO:0000313" key="1">
    <source>
        <dbReference type="EMBL" id="KAL3845127.1"/>
    </source>
</evidence>
<dbReference type="InterPro" id="IPR007750">
    <property type="entry name" value="DUF674"/>
</dbReference>
<reference evidence="1 2" key="1">
    <citation type="submission" date="2024-12" db="EMBL/GenBank/DDBJ databases">
        <title>The unique morphological basis and parallel evolutionary history of personate flowers in Penstemon.</title>
        <authorList>
            <person name="Depatie T.H."/>
            <person name="Wessinger C.A."/>
        </authorList>
    </citation>
    <scope>NUCLEOTIDE SEQUENCE [LARGE SCALE GENOMIC DNA]</scope>
    <source>
        <strain evidence="1">WTNN_2</strain>
        <tissue evidence="1">Leaf</tissue>
    </source>
</reference>
<proteinExistence type="predicted"/>
<sequence length="421" mass="46378">MSSSNEEVKFRMKVLINKEKNKVLFAEVDHDLADILISFLTLPLGTMVRLLSEHYGDEAPVIGSLNTLYKGLVDLDRSSFCTKLGKQMLIKPKNPFEDDLVKLKVNIDDTEPTMYFTCEVCSWNRLKPVINYSMYDGTTKCACGKLMSSIFQGSKSVEAAGGFTTETASFIITDDLQIAAATTTTTTTTSKNMTVKAIIQKSTGKILVAQAMEDFVDFVFSLLTIPLGGALSLLGGDFSVGSIHNLHRSLSNLDGDRYLKSPNPFKTPQLPPKYLSKHQVFPLTEKSLPPISKHQVFPLTEKSLPPKYLSKHQVFPLTAKSPYLIKSFILLDPKGQGSYVKGPATFMVTDDLVVTKSSAISGLSILHSLDIPTSDTEEYVIDIGMEEGLSILRASLLSTSALSNGLEPFLKKRFKKPKLKK</sequence>
<organism evidence="1 2">
    <name type="scientific">Penstemon smallii</name>
    <dbReference type="NCBI Taxonomy" id="265156"/>
    <lineage>
        <taxon>Eukaryota</taxon>
        <taxon>Viridiplantae</taxon>
        <taxon>Streptophyta</taxon>
        <taxon>Embryophyta</taxon>
        <taxon>Tracheophyta</taxon>
        <taxon>Spermatophyta</taxon>
        <taxon>Magnoliopsida</taxon>
        <taxon>eudicotyledons</taxon>
        <taxon>Gunneridae</taxon>
        <taxon>Pentapetalae</taxon>
        <taxon>asterids</taxon>
        <taxon>lamiids</taxon>
        <taxon>Lamiales</taxon>
        <taxon>Plantaginaceae</taxon>
        <taxon>Cheloneae</taxon>
        <taxon>Penstemon</taxon>
    </lineage>
</organism>
<evidence type="ECO:0000313" key="2">
    <source>
        <dbReference type="Proteomes" id="UP001634393"/>
    </source>
</evidence>
<dbReference type="PANTHER" id="PTHR33103:SF27">
    <property type="entry name" value="OS04G0594700 PROTEIN"/>
    <property type="match status" value="1"/>
</dbReference>
<dbReference type="PANTHER" id="PTHR33103">
    <property type="entry name" value="OS01G0153900 PROTEIN"/>
    <property type="match status" value="1"/>
</dbReference>
<dbReference type="Pfam" id="PF05056">
    <property type="entry name" value="DUF674"/>
    <property type="match status" value="1"/>
</dbReference>